<dbReference type="RefSeq" id="WP_163610240.1">
    <property type="nucleotide sequence ID" value="NZ_JAAGWB010000013.1"/>
</dbReference>
<keyword evidence="2" id="KW-0472">Membrane</keyword>
<sequence length="254" mass="25445">MSQPHPPIPEPQPHTAGSTAASAGDLPGAPPPAPGPRTQSILVPPGHQQHAAPEPPAEPFRTAQFPAVRDEPAADPAGLHSPPPVPGPLTAPVATSEPHPQTNPVTAPAGNEPAAGPGAAHRAGERLAGVRRAAGGRGRRVLVALGLGALALALLQAGLVLEDGTRSLWAAVPTWSTFATLAVLVTLVPLVVGLLGRGLPARTAWQVGAGGVAALGAFWVLVGLPLVVSDRGFWLTAALAAAACAVWLAPGRTE</sequence>
<evidence type="ECO:0000313" key="6">
    <source>
        <dbReference type="Proteomes" id="UP000471152"/>
    </source>
</evidence>
<protein>
    <submittedName>
        <fullName evidence="3">Uncharacterized protein</fullName>
    </submittedName>
</protein>
<comment type="caution">
    <text evidence="3">The sequence shown here is derived from an EMBL/GenBank/DDBJ whole genome shotgun (WGS) entry which is preliminary data.</text>
</comment>
<dbReference type="AlphaFoldDB" id="A0A6P0EX49"/>
<keyword evidence="2" id="KW-1133">Transmembrane helix</keyword>
<feature type="transmembrane region" description="Helical" evidence="2">
    <location>
        <begin position="141"/>
        <end position="161"/>
    </location>
</feature>
<feature type="transmembrane region" description="Helical" evidence="2">
    <location>
        <begin position="207"/>
        <end position="227"/>
    </location>
</feature>
<accession>A0A6P0EX49</accession>
<proteinExistence type="predicted"/>
<feature type="region of interest" description="Disordered" evidence="1">
    <location>
        <begin position="1"/>
        <end position="123"/>
    </location>
</feature>
<dbReference type="Proteomes" id="UP000471152">
    <property type="component" value="Unassembled WGS sequence"/>
</dbReference>
<name>A0A6P0EX49_9ACTN</name>
<dbReference type="Proteomes" id="UP000468828">
    <property type="component" value="Unassembled WGS sequence"/>
</dbReference>
<evidence type="ECO:0000313" key="3">
    <source>
        <dbReference type="EMBL" id="NEK93848.1"/>
    </source>
</evidence>
<feature type="transmembrane region" description="Helical" evidence="2">
    <location>
        <begin position="233"/>
        <end position="250"/>
    </location>
</feature>
<reference evidence="3 5" key="1">
    <citation type="submission" date="2020-01" db="EMBL/GenBank/DDBJ databases">
        <title>the WGS Modestobacter muralis CPCC 204518.</title>
        <authorList>
            <person name="Jiang Z."/>
        </authorList>
    </citation>
    <scope>NUCLEOTIDE SEQUENCE [LARGE SCALE GENOMIC DNA]</scope>
    <source>
        <strain evidence="3 5">DSM 100205</strain>
    </source>
</reference>
<organism evidence="3 5">
    <name type="scientific">Modestobacter muralis</name>
    <dbReference type="NCBI Taxonomy" id="1608614"/>
    <lineage>
        <taxon>Bacteria</taxon>
        <taxon>Bacillati</taxon>
        <taxon>Actinomycetota</taxon>
        <taxon>Actinomycetes</taxon>
        <taxon>Geodermatophilales</taxon>
        <taxon>Geodermatophilaceae</taxon>
        <taxon>Modestobacter</taxon>
    </lineage>
</organism>
<keyword evidence="2" id="KW-0812">Transmembrane</keyword>
<evidence type="ECO:0000313" key="4">
    <source>
        <dbReference type="EMBL" id="NEN50615.1"/>
    </source>
</evidence>
<evidence type="ECO:0000313" key="5">
    <source>
        <dbReference type="Proteomes" id="UP000468828"/>
    </source>
</evidence>
<reference evidence="4 6" key="2">
    <citation type="submission" date="2020-02" db="EMBL/GenBank/DDBJ databases">
        <title>The WGS of Modestobacter muralis DSM 100205.</title>
        <authorList>
            <person name="Jiang Z."/>
        </authorList>
    </citation>
    <scope>NUCLEOTIDE SEQUENCE [LARGE SCALE GENOMIC DNA]</scope>
    <source>
        <strain evidence="4 6">DSM 100205</strain>
    </source>
</reference>
<feature type="compositionally biased region" description="Low complexity" evidence="1">
    <location>
        <begin position="107"/>
        <end position="123"/>
    </location>
</feature>
<evidence type="ECO:0000256" key="2">
    <source>
        <dbReference type="SAM" id="Phobius"/>
    </source>
</evidence>
<feature type="transmembrane region" description="Helical" evidence="2">
    <location>
        <begin position="173"/>
        <end position="195"/>
    </location>
</feature>
<keyword evidence="5" id="KW-1185">Reference proteome</keyword>
<dbReference type="EMBL" id="JAAGWH010000013">
    <property type="protein sequence ID" value="NEK93848.1"/>
    <property type="molecule type" value="Genomic_DNA"/>
</dbReference>
<evidence type="ECO:0000256" key="1">
    <source>
        <dbReference type="SAM" id="MobiDB-lite"/>
    </source>
</evidence>
<gene>
    <name evidence="4" type="ORF">G3R41_06620</name>
    <name evidence="3" type="ORF">GCU67_06620</name>
</gene>
<dbReference type="EMBL" id="JAAGWB010000013">
    <property type="protein sequence ID" value="NEN50615.1"/>
    <property type="molecule type" value="Genomic_DNA"/>
</dbReference>
<feature type="compositionally biased region" description="Pro residues" evidence="1">
    <location>
        <begin position="1"/>
        <end position="12"/>
    </location>
</feature>